<dbReference type="SUPFAM" id="SSF52540">
    <property type="entry name" value="P-loop containing nucleoside triphosphate hydrolases"/>
    <property type="match status" value="1"/>
</dbReference>
<proteinExistence type="predicted"/>
<gene>
    <name evidence="1" type="ORF">S03H2_69614</name>
</gene>
<feature type="non-terminal residue" evidence="1">
    <location>
        <position position="1"/>
    </location>
</feature>
<dbReference type="InterPro" id="IPR027417">
    <property type="entry name" value="P-loop_NTPase"/>
</dbReference>
<evidence type="ECO:0000313" key="1">
    <source>
        <dbReference type="EMBL" id="GAH98839.1"/>
    </source>
</evidence>
<reference evidence="1" key="1">
    <citation type="journal article" date="2014" name="Front. Microbiol.">
        <title>High frequency of phylogenetically diverse reductive dehalogenase-homologous genes in deep subseafloor sedimentary metagenomes.</title>
        <authorList>
            <person name="Kawai M."/>
            <person name="Futagami T."/>
            <person name="Toyoda A."/>
            <person name="Takaki Y."/>
            <person name="Nishi S."/>
            <person name="Hori S."/>
            <person name="Arai W."/>
            <person name="Tsubouchi T."/>
            <person name="Morono Y."/>
            <person name="Uchiyama I."/>
            <person name="Ito T."/>
            <person name="Fujiyama A."/>
            <person name="Inagaki F."/>
            <person name="Takami H."/>
        </authorList>
    </citation>
    <scope>NUCLEOTIDE SEQUENCE</scope>
    <source>
        <strain evidence="1">Expedition CK06-06</strain>
    </source>
</reference>
<evidence type="ECO:0008006" key="2">
    <source>
        <dbReference type="Google" id="ProtNLM"/>
    </source>
</evidence>
<sequence>KDLSDEININVDKIFIIVNRVNGKLDDRLKKYIEEKKLDLLGIINMDDDIYEVDISGKTIFDIPEDSLALKQVKKLIEKLKL</sequence>
<name>X1L8T5_9ZZZZ</name>
<accession>X1L8T5</accession>
<protein>
    <recommendedName>
        <fullName evidence="2">CobQ/CobB/MinD/ParA nucleotide binding domain-containing protein</fullName>
    </recommendedName>
</protein>
<organism evidence="1">
    <name type="scientific">marine sediment metagenome</name>
    <dbReference type="NCBI Taxonomy" id="412755"/>
    <lineage>
        <taxon>unclassified sequences</taxon>
        <taxon>metagenomes</taxon>
        <taxon>ecological metagenomes</taxon>
    </lineage>
</organism>
<dbReference type="Gene3D" id="3.40.50.300">
    <property type="entry name" value="P-loop containing nucleotide triphosphate hydrolases"/>
    <property type="match status" value="1"/>
</dbReference>
<dbReference type="AlphaFoldDB" id="X1L8T5"/>
<dbReference type="EMBL" id="BARU01046042">
    <property type="protein sequence ID" value="GAH98839.1"/>
    <property type="molecule type" value="Genomic_DNA"/>
</dbReference>
<comment type="caution">
    <text evidence="1">The sequence shown here is derived from an EMBL/GenBank/DDBJ whole genome shotgun (WGS) entry which is preliminary data.</text>
</comment>